<dbReference type="AlphaFoldDB" id="A0A383CHS2"/>
<organism evidence="1">
    <name type="scientific">marine metagenome</name>
    <dbReference type="NCBI Taxonomy" id="408172"/>
    <lineage>
        <taxon>unclassified sequences</taxon>
        <taxon>metagenomes</taxon>
        <taxon>ecological metagenomes</taxon>
    </lineage>
</organism>
<protein>
    <submittedName>
        <fullName evidence="1">Uncharacterized protein</fullName>
    </submittedName>
</protein>
<gene>
    <name evidence="1" type="ORF">METZ01_LOCUS483992</name>
</gene>
<dbReference type="EMBL" id="UINC01208553">
    <property type="protein sequence ID" value="SVE31138.1"/>
    <property type="molecule type" value="Genomic_DNA"/>
</dbReference>
<name>A0A383CHS2_9ZZZZ</name>
<evidence type="ECO:0000313" key="1">
    <source>
        <dbReference type="EMBL" id="SVE31138.1"/>
    </source>
</evidence>
<feature type="non-terminal residue" evidence="1">
    <location>
        <position position="1"/>
    </location>
</feature>
<sequence>VVLLTRPLAQSINLQSLLDEASLEYVLFPAIEINKV</sequence>
<accession>A0A383CHS2</accession>
<reference evidence="1" key="1">
    <citation type="submission" date="2018-05" db="EMBL/GenBank/DDBJ databases">
        <authorList>
            <person name="Lanie J.A."/>
            <person name="Ng W.-L."/>
            <person name="Kazmierczak K.M."/>
            <person name="Andrzejewski T.M."/>
            <person name="Davidsen T.M."/>
            <person name="Wayne K.J."/>
            <person name="Tettelin H."/>
            <person name="Glass J.I."/>
            <person name="Rusch D."/>
            <person name="Podicherti R."/>
            <person name="Tsui H.-C.T."/>
            <person name="Winkler M.E."/>
        </authorList>
    </citation>
    <scope>NUCLEOTIDE SEQUENCE</scope>
</reference>
<proteinExistence type="predicted"/>
<feature type="non-terminal residue" evidence="1">
    <location>
        <position position="36"/>
    </location>
</feature>